<evidence type="ECO:0000313" key="2">
    <source>
        <dbReference type="Proteomes" id="UP000640489"/>
    </source>
</evidence>
<comment type="caution">
    <text evidence="1">The sequence shown here is derived from an EMBL/GenBank/DDBJ whole genome shotgun (WGS) entry which is preliminary data.</text>
</comment>
<proteinExistence type="predicted"/>
<reference evidence="1" key="1">
    <citation type="submission" date="2020-11" db="EMBL/GenBank/DDBJ databases">
        <title>Nocardioides sp. nov., isolated from Soil of Cynanchum wilfordii Hemsley rhizosphere.</title>
        <authorList>
            <person name="Lee J.-S."/>
            <person name="Suh M.K."/>
            <person name="Kim J.-S."/>
        </authorList>
    </citation>
    <scope>NUCLEOTIDE SEQUENCE</scope>
    <source>
        <strain evidence="1">KCTC 19275</strain>
    </source>
</reference>
<dbReference type="EMBL" id="JADKPN010000012">
    <property type="protein sequence ID" value="MBF4764921.1"/>
    <property type="molecule type" value="Genomic_DNA"/>
</dbReference>
<accession>A0A930YE31</accession>
<organism evidence="1 2">
    <name type="scientific">Nocardioides islandensis</name>
    <dbReference type="NCBI Taxonomy" id="433663"/>
    <lineage>
        <taxon>Bacteria</taxon>
        <taxon>Bacillati</taxon>
        <taxon>Actinomycetota</taxon>
        <taxon>Actinomycetes</taxon>
        <taxon>Propionibacteriales</taxon>
        <taxon>Nocardioidaceae</taxon>
        <taxon>Nocardioides</taxon>
    </lineage>
</organism>
<evidence type="ECO:0000313" key="1">
    <source>
        <dbReference type="EMBL" id="MBF4764921.1"/>
    </source>
</evidence>
<protein>
    <submittedName>
        <fullName evidence="1">Uncharacterized protein</fullName>
    </submittedName>
</protein>
<gene>
    <name evidence="1" type="ORF">ISU07_17450</name>
</gene>
<dbReference type="AlphaFoldDB" id="A0A930YE31"/>
<dbReference type="Proteomes" id="UP000640489">
    <property type="component" value="Unassembled WGS sequence"/>
</dbReference>
<keyword evidence="2" id="KW-1185">Reference proteome</keyword>
<sequence length="97" mass="10588">MAQLVWLVCVLAALVLAIGALLIALKDTVNRDNDAVKFVLDLANKIDLGVFDRKDGVFGFDDKNAETAEVKDALLNWGLAAIVWLVAGRIVDRIIRP</sequence>
<name>A0A930YE31_9ACTN</name>